<keyword evidence="1" id="KW-0812">Transmembrane</keyword>
<dbReference type="Ensembl" id="ENSCCRT00020095892.1">
    <property type="protein sequence ID" value="ENSCCRP00020087678.1"/>
    <property type="gene ID" value="ENSCCRG00020040336.1"/>
</dbReference>
<evidence type="ECO:0000313" key="2">
    <source>
        <dbReference type="Ensembl" id="ENSCCRP00020087678.1"/>
    </source>
</evidence>
<protein>
    <submittedName>
        <fullName evidence="2">Uncharacterized protein</fullName>
    </submittedName>
</protein>
<keyword evidence="1" id="KW-1133">Transmembrane helix</keyword>
<evidence type="ECO:0000313" key="3">
    <source>
        <dbReference type="Proteomes" id="UP000694701"/>
    </source>
</evidence>
<evidence type="ECO:0000256" key="1">
    <source>
        <dbReference type="SAM" id="Phobius"/>
    </source>
</evidence>
<proteinExistence type="predicted"/>
<reference evidence="2" key="1">
    <citation type="submission" date="2025-08" db="UniProtKB">
        <authorList>
            <consortium name="Ensembl"/>
        </authorList>
    </citation>
    <scope>IDENTIFICATION</scope>
</reference>
<organism evidence="2 3">
    <name type="scientific">Cyprinus carpio</name>
    <name type="common">Common carp</name>
    <dbReference type="NCBI Taxonomy" id="7962"/>
    <lineage>
        <taxon>Eukaryota</taxon>
        <taxon>Metazoa</taxon>
        <taxon>Chordata</taxon>
        <taxon>Craniata</taxon>
        <taxon>Vertebrata</taxon>
        <taxon>Euteleostomi</taxon>
        <taxon>Actinopterygii</taxon>
        <taxon>Neopterygii</taxon>
        <taxon>Teleostei</taxon>
        <taxon>Ostariophysi</taxon>
        <taxon>Cypriniformes</taxon>
        <taxon>Cyprinidae</taxon>
        <taxon>Cyprininae</taxon>
        <taxon>Cyprinus</taxon>
    </lineage>
</organism>
<dbReference type="AlphaFoldDB" id="A0A8C2J0X1"/>
<accession>A0A8C2J0X1</accession>
<name>A0A8C2J0X1_CYPCA</name>
<dbReference type="Proteomes" id="UP000694701">
    <property type="component" value="Unplaced"/>
</dbReference>
<feature type="transmembrane region" description="Helical" evidence="1">
    <location>
        <begin position="58"/>
        <end position="80"/>
    </location>
</feature>
<sequence length="88" mass="10694">MIIHSYLKTSGRPIYFHGRYIGRYLAFFKYRHRPISFFLLPWLYLKNMIPNAHKLPRILSALLVTVFTSFLIIFFIKYLFICEKYIVI</sequence>
<keyword evidence="1" id="KW-0472">Membrane</keyword>